<dbReference type="EMBL" id="JACTNZ010000006">
    <property type="protein sequence ID" value="KAG5544951.1"/>
    <property type="molecule type" value="Genomic_DNA"/>
</dbReference>
<accession>A0AAV6JXR1</accession>
<protein>
    <submittedName>
        <fullName evidence="1">Uncharacterized protein</fullName>
    </submittedName>
</protein>
<evidence type="ECO:0000313" key="1">
    <source>
        <dbReference type="EMBL" id="KAG5544951.1"/>
    </source>
</evidence>
<proteinExistence type="predicted"/>
<evidence type="ECO:0000313" key="2">
    <source>
        <dbReference type="Proteomes" id="UP000823749"/>
    </source>
</evidence>
<sequence>MKKVKVPAKRDWSETHLLRLHTPVNSGEGGVRSFQATMGFTDEDFSTMEGENQDIGGFQATMGFTDEDFSELNNIVNLTATNNIEEMSEFYKSFYSTNDSGNFLS</sequence>
<name>A0AAV6JXR1_9ERIC</name>
<reference evidence="1 2" key="1">
    <citation type="submission" date="2020-08" db="EMBL/GenBank/DDBJ databases">
        <title>Plant Genome Project.</title>
        <authorList>
            <person name="Zhang R.-G."/>
        </authorList>
    </citation>
    <scope>NUCLEOTIDE SEQUENCE [LARGE SCALE GENOMIC DNA]</scope>
    <source>
        <strain evidence="1">WSP0</strain>
        <tissue evidence="1">Leaf</tissue>
    </source>
</reference>
<dbReference type="AlphaFoldDB" id="A0AAV6JXR1"/>
<keyword evidence="2" id="KW-1185">Reference proteome</keyword>
<comment type="caution">
    <text evidence="1">The sequence shown here is derived from an EMBL/GenBank/DDBJ whole genome shotgun (WGS) entry which is preliminary data.</text>
</comment>
<dbReference type="Proteomes" id="UP000823749">
    <property type="component" value="Chromosome 6"/>
</dbReference>
<gene>
    <name evidence="1" type="ORF">RHGRI_017421</name>
</gene>
<organism evidence="1 2">
    <name type="scientific">Rhododendron griersonianum</name>
    <dbReference type="NCBI Taxonomy" id="479676"/>
    <lineage>
        <taxon>Eukaryota</taxon>
        <taxon>Viridiplantae</taxon>
        <taxon>Streptophyta</taxon>
        <taxon>Embryophyta</taxon>
        <taxon>Tracheophyta</taxon>
        <taxon>Spermatophyta</taxon>
        <taxon>Magnoliopsida</taxon>
        <taxon>eudicotyledons</taxon>
        <taxon>Gunneridae</taxon>
        <taxon>Pentapetalae</taxon>
        <taxon>asterids</taxon>
        <taxon>Ericales</taxon>
        <taxon>Ericaceae</taxon>
        <taxon>Ericoideae</taxon>
        <taxon>Rhodoreae</taxon>
        <taxon>Rhododendron</taxon>
    </lineage>
</organism>